<keyword evidence="9" id="KW-0862">Zinc</keyword>
<evidence type="ECO:0000256" key="2">
    <source>
        <dbReference type="ARBA" id="ARBA00006673"/>
    </source>
</evidence>
<evidence type="ECO:0000256" key="5">
    <source>
        <dbReference type="ARBA" id="ARBA00022853"/>
    </source>
</evidence>
<dbReference type="Gene3D" id="3.30.160.60">
    <property type="entry name" value="Classic Zinc Finger"/>
    <property type="match status" value="1"/>
</dbReference>
<feature type="domain" description="C2H2-type" evidence="11">
    <location>
        <begin position="269"/>
        <end position="294"/>
    </location>
</feature>
<keyword evidence="6" id="KW-0805">Transcription regulation</keyword>
<name>A0AAE1JPD2_9FABA</name>
<feature type="region of interest" description="Disordered" evidence="10">
    <location>
        <begin position="117"/>
        <end position="294"/>
    </location>
</feature>
<evidence type="ECO:0000259" key="11">
    <source>
        <dbReference type="PROSITE" id="PS50157"/>
    </source>
</evidence>
<dbReference type="PROSITE" id="PS00028">
    <property type="entry name" value="ZINC_FINGER_C2H2_1"/>
    <property type="match status" value="1"/>
</dbReference>
<comment type="similarity">
    <text evidence="2">Belongs to the histone deacetylase HD2 family.</text>
</comment>
<dbReference type="Pfam" id="PF17800">
    <property type="entry name" value="NPL"/>
    <property type="match status" value="1"/>
</dbReference>
<accession>A0AAE1JPD2</accession>
<feature type="compositionally biased region" description="Basic and acidic residues" evidence="10">
    <location>
        <begin position="137"/>
        <end position="148"/>
    </location>
</feature>
<dbReference type="SUPFAM" id="SSF57667">
    <property type="entry name" value="beta-beta-alpha zinc fingers"/>
    <property type="match status" value="1"/>
</dbReference>
<comment type="caution">
    <text evidence="12">The sequence shown here is derived from an EMBL/GenBank/DDBJ whole genome shotgun (WGS) entry which is preliminary data.</text>
</comment>
<evidence type="ECO:0000256" key="10">
    <source>
        <dbReference type="SAM" id="MobiDB-lite"/>
    </source>
</evidence>
<dbReference type="GO" id="GO:0005730">
    <property type="term" value="C:nucleolus"/>
    <property type="evidence" value="ECO:0007669"/>
    <property type="project" value="UniProtKB-SubCell"/>
</dbReference>
<keyword evidence="9" id="KW-0479">Metal-binding</keyword>
<comment type="subcellular location">
    <subcellularLocation>
        <location evidence="1">Nucleus</location>
        <location evidence="1">Nucleolus</location>
    </subcellularLocation>
</comment>
<evidence type="ECO:0000256" key="3">
    <source>
        <dbReference type="ARBA" id="ARBA00022491"/>
    </source>
</evidence>
<dbReference type="AlphaFoldDB" id="A0AAE1JPD2"/>
<dbReference type="GO" id="GO:0008270">
    <property type="term" value="F:zinc ion binding"/>
    <property type="evidence" value="ECO:0007669"/>
    <property type="project" value="UniProtKB-KW"/>
</dbReference>
<reference evidence="12" key="1">
    <citation type="submission" date="2023-10" db="EMBL/GenBank/DDBJ databases">
        <title>Chromosome-level genome of the transformable northern wattle, Acacia crassicarpa.</title>
        <authorList>
            <person name="Massaro I."/>
            <person name="Sinha N.R."/>
            <person name="Poethig S."/>
            <person name="Leichty A.R."/>
        </authorList>
    </citation>
    <scope>NUCLEOTIDE SEQUENCE</scope>
    <source>
        <strain evidence="12">Acra3RX</strain>
        <tissue evidence="12">Leaf</tissue>
    </source>
</reference>
<evidence type="ECO:0000256" key="6">
    <source>
        <dbReference type="ARBA" id="ARBA00023015"/>
    </source>
</evidence>
<keyword evidence="8" id="KW-0539">Nucleus</keyword>
<proteinExistence type="inferred from homology"/>
<keyword evidence="5" id="KW-0156">Chromatin regulator</keyword>
<keyword evidence="9" id="KW-0863">Zinc-finger</keyword>
<organism evidence="12 13">
    <name type="scientific">Acacia crassicarpa</name>
    <name type="common">northern wattle</name>
    <dbReference type="NCBI Taxonomy" id="499986"/>
    <lineage>
        <taxon>Eukaryota</taxon>
        <taxon>Viridiplantae</taxon>
        <taxon>Streptophyta</taxon>
        <taxon>Embryophyta</taxon>
        <taxon>Tracheophyta</taxon>
        <taxon>Spermatophyta</taxon>
        <taxon>Magnoliopsida</taxon>
        <taxon>eudicotyledons</taxon>
        <taxon>Gunneridae</taxon>
        <taxon>Pentapetalae</taxon>
        <taxon>rosids</taxon>
        <taxon>fabids</taxon>
        <taxon>Fabales</taxon>
        <taxon>Fabaceae</taxon>
        <taxon>Caesalpinioideae</taxon>
        <taxon>mimosoid clade</taxon>
        <taxon>Acacieae</taxon>
        <taxon>Acacia</taxon>
    </lineage>
</organism>
<evidence type="ECO:0000313" key="13">
    <source>
        <dbReference type="Proteomes" id="UP001293593"/>
    </source>
</evidence>
<keyword evidence="13" id="KW-1185">Reference proteome</keyword>
<dbReference type="Proteomes" id="UP001293593">
    <property type="component" value="Unassembled WGS sequence"/>
</dbReference>
<evidence type="ECO:0000256" key="7">
    <source>
        <dbReference type="ARBA" id="ARBA00023163"/>
    </source>
</evidence>
<dbReference type="PROSITE" id="PS50157">
    <property type="entry name" value="ZINC_FINGER_C2H2_2"/>
    <property type="match status" value="1"/>
</dbReference>
<feature type="compositionally biased region" description="Acidic residues" evidence="10">
    <location>
        <begin position="155"/>
        <end position="183"/>
    </location>
</feature>
<evidence type="ECO:0000313" key="12">
    <source>
        <dbReference type="EMBL" id="KAK4255200.1"/>
    </source>
</evidence>
<dbReference type="SMART" id="SM00355">
    <property type="entry name" value="ZnF_C2H2"/>
    <property type="match status" value="1"/>
</dbReference>
<dbReference type="GO" id="GO:0006325">
    <property type="term" value="P:chromatin organization"/>
    <property type="evidence" value="ECO:0007669"/>
    <property type="project" value="UniProtKB-KW"/>
</dbReference>
<dbReference type="Gene3D" id="2.60.120.340">
    <property type="entry name" value="Nucleoplasmin core domain"/>
    <property type="match status" value="1"/>
</dbReference>
<evidence type="ECO:0000256" key="1">
    <source>
        <dbReference type="ARBA" id="ARBA00004604"/>
    </source>
</evidence>
<gene>
    <name evidence="12" type="ORF">QN277_008226</name>
</gene>
<evidence type="ECO:0000256" key="4">
    <source>
        <dbReference type="ARBA" id="ARBA00022801"/>
    </source>
</evidence>
<protein>
    <recommendedName>
        <fullName evidence="11">C2H2-type domain-containing protein</fullName>
    </recommendedName>
</protein>
<keyword evidence="3" id="KW-0678">Repressor</keyword>
<sequence>MEFWGVEVKAGAPVEVDPEEFDKCIHLSQAALGEAKNKASEPVILYLKIDDQKLVLGTLSQEKFPQISFDLVLEKKFELSHNWKSGSVYFCGYKAELPGEMDEDMSDSEDEEAIPLAIKDNAKPDIKPEVGKAAASKSKDDKPSDSKKQVKVVDPMEDEEDDSSDDEEDDESDDEDDSPDDEVMLGGAGDSSDESSGDGDETPPKKVDHAKKRPNESALKTPVPVKKAKSATPQKTDGKKGVHVATPYPHKKDGKVPKGDQTPKSGGQFTCKSCSKTFNSEGGLQQHSKAKHGG</sequence>
<keyword evidence="4" id="KW-0378">Hydrolase</keyword>
<feature type="compositionally biased region" description="Acidic residues" evidence="10">
    <location>
        <begin position="191"/>
        <end position="201"/>
    </location>
</feature>
<feature type="compositionally biased region" description="Basic and acidic residues" evidence="10">
    <location>
        <begin position="120"/>
        <end position="130"/>
    </location>
</feature>
<evidence type="ECO:0000256" key="9">
    <source>
        <dbReference type="PROSITE-ProRule" id="PRU00042"/>
    </source>
</evidence>
<dbReference type="InterPro" id="IPR013087">
    <property type="entry name" value="Znf_C2H2_type"/>
</dbReference>
<feature type="compositionally biased region" description="Polar residues" evidence="10">
    <location>
        <begin position="262"/>
        <end position="287"/>
    </location>
</feature>
<evidence type="ECO:0000256" key="8">
    <source>
        <dbReference type="ARBA" id="ARBA00023242"/>
    </source>
</evidence>
<dbReference type="GO" id="GO:0016787">
    <property type="term" value="F:hydrolase activity"/>
    <property type="evidence" value="ECO:0007669"/>
    <property type="project" value="UniProtKB-KW"/>
</dbReference>
<dbReference type="EMBL" id="JAWXYG010000013">
    <property type="protein sequence ID" value="KAK4255200.1"/>
    <property type="molecule type" value="Genomic_DNA"/>
</dbReference>
<keyword evidence="7" id="KW-0804">Transcription</keyword>
<dbReference type="FunFam" id="2.60.120.340:FF:000004">
    <property type="entry name" value="Histone deacetylase HDT1"/>
    <property type="match status" value="1"/>
</dbReference>
<dbReference type="InterPro" id="IPR036236">
    <property type="entry name" value="Znf_C2H2_sf"/>
</dbReference>
<dbReference type="InterPro" id="IPR041232">
    <property type="entry name" value="NPL"/>
</dbReference>